<protein>
    <submittedName>
        <fullName evidence="2">Uncharacterized protein</fullName>
    </submittedName>
</protein>
<name>A0A7I8JEG7_SPIIN</name>
<reference evidence="2 3" key="1">
    <citation type="submission" date="2019-12" db="EMBL/GenBank/DDBJ databases">
        <authorList>
            <person name="Scholz U."/>
            <person name="Mascher M."/>
            <person name="Fiebig A."/>
        </authorList>
    </citation>
    <scope>NUCLEOTIDE SEQUENCE</scope>
</reference>
<evidence type="ECO:0000313" key="3">
    <source>
        <dbReference type="Proteomes" id="UP001189122"/>
    </source>
</evidence>
<gene>
    <name evidence="2" type="ORF">SI7747_11014911</name>
</gene>
<organism evidence="2">
    <name type="scientific">Spirodela intermedia</name>
    <name type="common">Intermediate duckweed</name>
    <dbReference type="NCBI Taxonomy" id="51605"/>
    <lineage>
        <taxon>Eukaryota</taxon>
        <taxon>Viridiplantae</taxon>
        <taxon>Streptophyta</taxon>
        <taxon>Embryophyta</taxon>
        <taxon>Tracheophyta</taxon>
        <taxon>Spermatophyta</taxon>
        <taxon>Magnoliopsida</taxon>
        <taxon>Liliopsida</taxon>
        <taxon>Araceae</taxon>
        <taxon>Lemnoideae</taxon>
        <taxon>Spirodela</taxon>
    </lineage>
</organism>
<dbReference type="EMBL" id="LR743598">
    <property type="protein sequence ID" value="CAA2629273.1"/>
    <property type="molecule type" value="Genomic_DNA"/>
</dbReference>
<dbReference type="EMBL" id="CACRZD030000011">
    <property type="protein sequence ID" value="CAA6668517.1"/>
    <property type="molecule type" value="Genomic_DNA"/>
</dbReference>
<feature type="compositionally biased region" description="Basic and acidic residues" evidence="1">
    <location>
        <begin position="70"/>
        <end position="86"/>
    </location>
</feature>
<evidence type="ECO:0000313" key="2">
    <source>
        <dbReference type="EMBL" id="CAA2629273.1"/>
    </source>
</evidence>
<evidence type="ECO:0000256" key="1">
    <source>
        <dbReference type="SAM" id="MobiDB-lite"/>
    </source>
</evidence>
<proteinExistence type="predicted"/>
<dbReference type="Proteomes" id="UP001189122">
    <property type="component" value="Unassembled WGS sequence"/>
</dbReference>
<dbReference type="AlphaFoldDB" id="A0A7I8JEG7"/>
<feature type="region of interest" description="Disordered" evidence="1">
    <location>
        <begin position="52"/>
        <end position="86"/>
    </location>
</feature>
<accession>A0A7I8JEG7</accession>
<sequence>MMTYLTSNSSSSIGHRQLQVNQLRSLNHANLKFIKLKIRIFRYLEVFLNKYDGERDPSPSTQETPAVRVQPDRRAKTKEPGFRYTA</sequence>
<keyword evidence="3" id="KW-1185">Reference proteome</keyword>